<dbReference type="Proteomes" id="UP000007129">
    <property type="component" value="Unassembled WGS sequence"/>
</dbReference>
<accession>K2S5C6</accession>
<organism evidence="1 2">
    <name type="scientific">Macrophomina phaseolina (strain MS6)</name>
    <name type="common">Charcoal rot fungus</name>
    <dbReference type="NCBI Taxonomy" id="1126212"/>
    <lineage>
        <taxon>Eukaryota</taxon>
        <taxon>Fungi</taxon>
        <taxon>Dikarya</taxon>
        <taxon>Ascomycota</taxon>
        <taxon>Pezizomycotina</taxon>
        <taxon>Dothideomycetes</taxon>
        <taxon>Dothideomycetes incertae sedis</taxon>
        <taxon>Botryosphaeriales</taxon>
        <taxon>Botryosphaeriaceae</taxon>
        <taxon>Macrophomina</taxon>
    </lineage>
</organism>
<sequence length="316" mass="35759">MGKLFNPPRLSRIPICVIPHGCERRWHSAVRRQPCQKPKSRSENILRLWFYQSEISISRSLLFFFFLNKQTHVSETCSSRNSSSISYAPQDAIFVDEGFYWACFALISPHQIPQQYTARPRNGLILLPYQREGISLLASNIEEHRANIGPIAEHCRHYNQSLHGPTAHVFVGSIARLLLRSAITSVWILNTKVTLGVLEQPSGYKFPLVIVAVYVRVSLRMLLLNIHFPPLAPGYYIVPVLSCSLPLEKIRSFTCMCAKKASVDLSNTRPIKLRLLPSFTKARTAVPSFSGTWLPTVSNSFCPARCPRESAQNPRL</sequence>
<dbReference type="EMBL" id="AHHD01000031">
    <property type="protein sequence ID" value="EKG22068.1"/>
    <property type="molecule type" value="Genomic_DNA"/>
</dbReference>
<dbReference type="AlphaFoldDB" id="K2S5C6"/>
<name>K2S5C6_MACPH</name>
<gene>
    <name evidence="1" type="ORF">MPH_00659</name>
</gene>
<protein>
    <submittedName>
        <fullName evidence="1">Uncharacterized protein</fullName>
    </submittedName>
</protein>
<dbReference type="VEuPathDB" id="FungiDB:MPH_00659"/>
<dbReference type="InParanoid" id="K2S5C6"/>
<comment type="caution">
    <text evidence="1">The sequence shown here is derived from an EMBL/GenBank/DDBJ whole genome shotgun (WGS) entry which is preliminary data.</text>
</comment>
<evidence type="ECO:0000313" key="2">
    <source>
        <dbReference type="Proteomes" id="UP000007129"/>
    </source>
</evidence>
<proteinExistence type="predicted"/>
<dbReference type="HOGENOM" id="CLU_880198_0_0_1"/>
<evidence type="ECO:0000313" key="1">
    <source>
        <dbReference type="EMBL" id="EKG22068.1"/>
    </source>
</evidence>
<reference evidence="1 2" key="1">
    <citation type="journal article" date="2012" name="BMC Genomics">
        <title>Tools to kill: Genome of one of the most destructive plant pathogenic fungi Macrophomina phaseolina.</title>
        <authorList>
            <person name="Islam M.S."/>
            <person name="Haque M.S."/>
            <person name="Islam M.M."/>
            <person name="Emdad E.M."/>
            <person name="Halim A."/>
            <person name="Hossen Q.M.M."/>
            <person name="Hossain M.Z."/>
            <person name="Ahmed B."/>
            <person name="Rahim S."/>
            <person name="Rahman M.S."/>
            <person name="Alam M.M."/>
            <person name="Hou S."/>
            <person name="Wan X."/>
            <person name="Saito J.A."/>
            <person name="Alam M."/>
        </authorList>
    </citation>
    <scope>NUCLEOTIDE SEQUENCE [LARGE SCALE GENOMIC DNA]</scope>
    <source>
        <strain evidence="1 2">MS6</strain>
    </source>
</reference>